<organism evidence="2 3">
    <name type="scientific">Steinernema glaseri</name>
    <dbReference type="NCBI Taxonomy" id="37863"/>
    <lineage>
        <taxon>Eukaryota</taxon>
        <taxon>Metazoa</taxon>
        <taxon>Ecdysozoa</taxon>
        <taxon>Nematoda</taxon>
        <taxon>Chromadorea</taxon>
        <taxon>Rhabditida</taxon>
        <taxon>Tylenchina</taxon>
        <taxon>Panagrolaimomorpha</taxon>
        <taxon>Strongyloidoidea</taxon>
        <taxon>Steinernematidae</taxon>
        <taxon>Steinernema</taxon>
    </lineage>
</organism>
<dbReference type="AlphaFoldDB" id="A0A1I8ARD9"/>
<evidence type="ECO:0000313" key="2">
    <source>
        <dbReference type="Proteomes" id="UP000095287"/>
    </source>
</evidence>
<dbReference type="Proteomes" id="UP000095287">
    <property type="component" value="Unplaced"/>
</dbReference>
<feature type="compositionally biased region" description="Polar residues" evidence="1">
    <location>
        <begin position="47"/>
        <end position="60"/>
    </location>
</feature>
<keyword evidence="2" id="KW-1185">Reference proteome</keyword>
<accession>A0A1I8ARD9</accession>
<protein>
    <submittedName>
        <fullName evidence="3">Uncharacterized protein</fullName>
    </submittedName>
</protein>
<name>A0A1I8ARD9_9BILA</name>
<proteinExistence type="predicted"/>
<dbReference type="WBParaSite" id="L893_g8675.t1">
    <property type="protein sequence ID" value="L893_g8675.t1"/>
    <property type="gene ID" value="L893_g8675"/>
</dbReference>
<evidence type="ECO:0000313" key="3">
    <source>
        <dbReference type="WBParaSite" id="L893_g8675.t1"/>
    </source>
</evidence>
<evidence type="ECO:0000256" key="1">
    <source>
        <dbReference type="SAM" id="MobiDB-lite"/>
    </source>
</evidence>
<sequence>MRSSEANYSHSVSAPILPMDAGGEDTLLVRPALQLQFPVTRVHPCAQSVSSSWKSPTSGGRKSAGTKGQEGDPADSRLASTGPRGFPTVWAAVTYGNPSLRPSWMQQDARRTGINFPVEAELLDRQGVRTVQQVTPRRRCATSSAELDRSVSLGLLVKSKVLLASPKAHTELYGLENNSRVVEFPGSNGAERFDKVIYVPFLDIEARVSSADFVEMKGLGVPYSEELILVKNGVVPAKEK</sequence>
<feature type="region of interest" description="Disordered" evidence="1">
    <location>
        <begin position="47"/>
        <end position="83"/>
    </location>
</feature>
<reference evidence="3" key="1">
    <citation type="submission" date="2016-11" db="UniProtKB">
        <authorList>
            <consortium name="WormBaseParasite"/>
        </authorList>
    </citation>
    <scope>IDENTIFICATION</scope>
</reference>